<dbReference type="Pfam" id="PF16347">
    <property type="entry name" value="SGSH_C"/>
    <property type="match status" value="1"/>
</dbReference>
<feature type="domain" description="N-sulphoglucosamine sulphohydrolase C-terminal" evidence="2">
    <location>
        <begin position="3"/>
        <end position="87"/>
    </location>
</feature>
<evidence type="ECO:0000313" key="4">
    <source>
        <dbReference type="Proteomes" id="UP000275676"/>
    </source>
</evidence>
<evidence type="ECO:0000256" key="1">
    <source>
        <dbReference type="SAM" id="MobiDB-lite"/>
    </source>
</evidence>
<proteinExistence type="predicted"/>
<gene>
    <name evidence="3" type="ORF">NCTC10047_02621</name>
</gene>
<feature type="region of interest" description="Disordered" evidence="1">
    <location>
        <begin position="1"/>
        <end position="22"/>
    </location>
</feature>
<dbReference type="Proteomes" id="UP000275676">
    <property type="component" value="Chromosome"/>
</dbReference>
<reference evidence="3 4" key="1">
    <citation type="submission" date="2018-12" db="EMBL/GenBank/DDBJ databases">
        <authorList>
            <consortium name="Pathogen Informatics"/>
        </authorList>
    </citation>
    <scope>NUCLEOTIDE SEQUENCE [LARGE SCALE GENOMIC DNA]</scope>
    <source>
        <strain evidence="3 4">NCTC10047</strain>
    </source>
</reference>
<sequence>MGEHIPDNVEGTDFSKTLMGHGGDKRPTSQFYTFMPYGGQSYGRRGVRTDRYTLVIDRKIGKPLTYILHDNKNDPYQMKNIASDNMPLVNKLITEELIPWLEHSGDVWRPTEVSAKAVNAYI</sequence>
<accession>A0A3S4IAM0</accession>
<dbReference type="InterPro" id="IPR017850">
    <property type="entry name" value="Alkaline_phosphatase_core_sf"/>
</dbReference>
<organism evidence="3 4">
    <name type="scientific">Salmonella enterica subsp. arizonae</name>
    <dbReference type="NCBI Taxonomy" id="59203"/>
    <lineage>
        <taxon>Bacteria</taxon>
        <taxon>Pseudomonadati</taxon>
        <taxon>Pseudomonadota</taxon>
        <taxon>Gammaproteobacteria</taxon>
        <taxon>Enterobacterales</taxon>
        <taxon>Enterobacteriaceae</taxon>
        <taxon>Salmonella</taxon>
    </lineage>
</organism>
<dbReference type="SUPFAM" id="SSF53649">
    <property type="entry name" value="Alkaline phosphatase-like"/>
    <property type="match status" value="1"/>
</dbReference>
<name>A0A3S4IAM0_SALER</name>
<evidence type="ECO:0000313" key="3">
    <source>
        <dbReference type="EMBL" id="VEA76726.1"/>
    </source>
</evidence>
<dbReference type="InterPro" id="IPR032506">
    <property type="entry name" value="SGSH_C"/>
</dbReference>
<dbReference type="AlphaFoldDB" id="A0A3S4IAM0"/>
<evidence type="ECO:0000259" key="2">
    <source>
        <dbReference type="Pfam" id="PF16347"/>
    </source>
</evidence>
<dbReference type="Gene3D" id="3.30.1120.10">
    <property type="match status" value="1"/>
</dbReference>
<dbReference type="EMBL" id="LR134156">
    <property type="protein sequence ID" value="VEA76726.1"/>
    <property type="molecule type" value="Genomic_DNA"/>
</dbReference>
<protein>
    <recommendedName>
        <fullName evidence="2">N-sulphoglucosamine sulphohydrolase C-terminal domain-containing protein</fullName>
    </recommendedName>
</protein>